<name>A0A2A3LWQ1_PSEDL</name>
<proteinExistence type="predicted"/>
<gene>
    <name evidence="2" type="ORF">CMV24_28115</name>
</gene>
<protein>
    <submittedName>
        <fullName evidence="2">Uncharacterized protein</fullName>
    </submittedName>
</protein>
<dbReference type="RefSeq" id="WP_054894532.1">
    <property type="nucleotide sequence ID" value="NZ_NTME01000057.1"/>
</dbReference>
<keyword evidence="1" id="KW-1133">Transmembrane helix</keyword>
<dbReference type="Proteomes" id="UP000218102">
    <property type="component" value="Unassembled WGS sequence"/>
</dbReference>
<evidence type="ECO:0000256" key="1">
    <source>
        <dbReference type="SAM" id="Phobius"/>
    </source>
</evidence>
<feature type="transmembrane region" description="Helical" evidence="1">
    <location>
        <begin position="41"/>
        <end position="60"/>
    </location>
</feature>
<feature type="transmembrane region" description="Helical" evidence="1">
    <location>
        <begin position="144"/>
        <end position="162"/>
    </location>
</feature>
<evidence type="ECO:0000313" key="3">
    <source>
        <dbReference type="Proteomes" id="UP000218102"/>
    </source>
</evidence>
<keyword evidence="1" id="KW-0472">Membrane</keyword>
<feature type="transmembrane region" description="Helical" evidence="1">
    <location>
        <begin position="292"/>
        <end position="313"/>
    </location>
</feature>
<comment type="caution">
    <text evidence="2">The sequence shown here is derived from an EMBL/GenBank/DDBJ whole genome shotgun (WGS) entry which is preliminary data.</text>
</comment>
<dbReference type="AlphaFoldDB" id="A0A2A3LWQ1"/>
<organism evidence="2 3">
    <name type="scientific">Pseudomonas plecoglossicida</name>
    <dbReference type="NCBI Taxonomy" id="70775"/>
    <lineage>
        <taxon>Bacteria</taxon>
        <taxon>Pseudomonadati</taxon>
        <taxon>Pseudomonadota</taxon>
        <taxon>Gammaproteobacteria</taxon>
        <taxon>Pseudomonadales</taxon>
        <taxon>Pseudomonadaceae</taxon>
        <taxon>Pseudomonas</taxon>
    </lineage>
</organism>
<accession>A0A2A3LWQ1</accession>
<evidence type="ECO:0000313" key="2">
    <source>
        <dbReference type="EMBL" id="PBJ92229.1"/>
    </source>
</evidence>
<feature type="transmembrane region" description="Helical" evidence="1">
    <location>
        <begin position="220"/>
        <end position="243"/>
    </location>
</feature>
<sequence length="321" mass="33986">MLIPALSAFLAFVTGYAIKRGNICAVAAVHQWVQHKDSYHLRAFLTAMCCSGIALISITWSMPGVTSLSPAYMTTLATLSGAVLFGIGAWVNQACVLGTVAFLCRGDINYGCTLIGMFLGSIMGQYGSQPVLQSPVSPLESPSGFALAAGLYGFGLIFGLRHHVFRHPRRSAKYRHFSNNGELLPMMIIVGGCCGALHALNGEWTYLAALVRLAARTITASAGSPISTICIYAFAVFAGGLFSAWHSGEFRASSLSMRLASRKLAGGTAMGFAACKIPGGNESMLFYGAPSLATHAIVAYVAMTLTVLCITYIHHVARQQA</sequence>
<dbReference type="InterPro" id="IPR007272">
    <property type="entry name" value="Sulf_transp_TsuA/YedE"/>
</dbReference>
<dbReference type="Pfam" id="PF04143">
    <property type="entry name" value="Sulf_transp"/>
    <property type="match status" value="1"/>
</dbReference>
<keyword evidence="1" id="KW-0812">Transmembrane</keyword>
<dbReference type="EMBL" id="NTME01000057">
    <property type="protein sequence ID" value="PBJ92229.1"/>
    <property type="molecule type" value="Genomic_DNA"/>
</dbReference>
<reference evidence="2 3" key="1">
    <citation type="submission" date="2017-09" db="EMBL/GenBank/DDBJ databases">
        <authorList>
            <person name="Ehlers B."/>
            <person name="Leendertz F.H."/>
        </authorList>
    </citation>
    <scope>NUCLEOTIDE SEQUENCE [LARGE SCALE GENOMIC DNA]</scope>
    <source>
        <strain evidence="2 3">DJ-1</strain>
    </source>
</reference>